<comment type="caution">
    <text evidence="1">The sequence shown here is derived from an EMBL/GenBank/DDBJ whole genome shotgun (WGS) entry which is preliminary data.</text>
</comment>
<proteinExistence type="predicted"/>
<reference evidence="1" key="1">
    <citation type="submission" date="2020-07" db="EMBL/GenBank/DDBJ databases">
        <authorList>
            <person name="Nazaruddin N."/>
        </authorList>
    </citation>
    <scope>NUCLEOTIDE SEQUENCE</scope>
</reference>
<protein>
    <submittedName>
        <fullName evidence="1">Uncharacterized protein</fullName>
    </submittedName>
</protein>
<evidence type="ECO:0000313" key="2">
    <source>
        <dbReference type="Proteomes" id="UP000752696"/>
    </source>
</evidence>
<dbReference type="EMBL" id="CAJDYZ010000377">
    <property type="protein sequence ID" value="CAD1468295.1"/>
    <property type="molecule type" value="Genomic_DNA"/>
</dbReference>
<gene>
    <name evidence="1" type="ORF">MHI_LOCUS36307</name>
</gene>
<sequence length="353" mass="40174">MQERPRSMQERPRSMQERPLMVQNATLRENKTSNHDHALQGIMNERVETLCSAQIYIAGKPSTSTLFQTLSRYRRALRIFLLLRRNRNITPRAKCYMGRRNHSFLATNNDDTRSCRFVSKIQGPPVAYHSKREIALDVTIHDSLVRCEKNRITVACVNTSDEARVISAPVIVLEDVETVSNVPPVASQTEKSKSADSRALDINSKLSVYERIRELNSVIPTTHLSEEEKNYVSESTDQNFDLFHLASNAPGKTETFTHKNLTTYEAPRETALSSADSQEKDGQANEQTYKHAIENPNSPCESPLWIEPEKPGQTVENIDIYPNKIACKYKPRLIHQKRRERLKTSLAATLSVP</sequence>
<dbReference type="OrthoDB" id="430238at2759"/>
<evidence type="ECO:0000313" key="1">
    <source>
        <dbReference type="EMBL" id="CAD1468295.1"/>
    </source>
</evidence>
<dbReference type="AlphaFoldDB" id="A0A6V7GTK4"/>
<keyword evidence="2" id="KW-1185">Reference proteome</keyword>
<accession>A0A6V7GTK4</accession>
<dbReference type="Proteomes" id="UP000752696">
    <property type="component" value="Unassembled WGS sequence"/>
</dbReference>
<name>A0A6V7GTK4_9HYME</name>
<organism evidence="1 2">
    <name type="scientific">Heterotrigona itama</name>
    <dbReference type="NCBI Taxonomy" id="395501"/>
    <lineage>
        <taxon>Eukaryota</taxon>
        <taxon>Metazoa</taxon>
        <taxon>Ecdysozoa</taxon>
        <taxon>Arthropoda</taxon>
        <taxon>Hexapoda</taxon>
        <taxon>Insecta</taxon>
        <taxon>Pterygota</taxon>
        <taxon>Neoptera</taxon>
        <taxon>Endopterygota</taxon>
        <taxon>Hymenoptera</taxon>
        <taxon>Apocrita</taxon>
        <taxon>Aculeata</taxon>
        <taxon>Apoidea</taxon>
        <taxon>Anthophila</taxon>
        <taxon>Apidae</taxon>
        <taxon>Heterotrigona</taxon>
    </lineage>
</organism>